<comment type="caution">
    <text evidence="2">The sequence shown here is derived from an EMBL/GenBank/DDBJ whole genome shotgun (WGS) entry which is preliminary data.</text>
</comment>
<keyword evidence="3" id="KW-1185">Reference proteome</keyword>
<dbReference type="EMBL" id="JYDQ01000150">
    <property type="protein sequence ID" value="KRY12985.1"/>
    <property type="molecule type" value="Genomic_DNA"/>
</dbReference>
<reference evidence="2 3" key="1">
    <citation type="submission" date="2015-01" db="EMBL/GenBank/DDBJ databases">
        <title>Evolution of Trichinella species and genotypes.</title>
        <authorList>
            <person name="Korhonen P.K."/>
            <person name="Edoardo P."/>
            <person name="Giuseppe L.R."/>
            <person name="Gasser R.B."/>
        </authorList>
    </citation>
    <scope>NUCLEOTIDE SEQUENCE [LARGE SCALE GENOMIC DNA]</scope>
    <source>
        <strain evidence="2">ISS2496</strain>
    </source>
</reference>
<keyword evidence="1" id="KW-0812">Transmembrane</keyword>
<accession>A0A0V0ZKZ2</accession>
<keyword evidence="1" id="KW-1133">Transmembrane helix</keyword>
<evidence type="ECO:0000313" key="3">
    <source>
        <dbReference type="Proteomes" id="UP000054783"/>
    </source>
</evidence>
<dbReference type="AlphaFoldDB" id="A0A0V0ZKZ2"/>
<feature type="transmembrane region" description="Helical" evidence="1">
    <location>
        <begin position="38"/>
        <end position="56"/>
    </location>
</feature>
<evidence type="ECO:0000313" key="2">
    <source>
        <dbReference type="EMBL" id="KRY12985.1"/>
    </source>
</evidence>
<proteinExistence type="predicted"/>
<sequence length="114" mass="13398">MIHRAVLSECNRRLRLLSSSRSNYFAYFSTAAQFRRSIQLVAVYLLCLTTTLVVHLENKISDILKLISIQQALLILSVQLSEYYFRKFFFFFFFLLKLIVQNGKKIVAFICDVM</sequence>
<protein>
    <submittedName>
        <fullName evidence="2">Uncharacterized protein</fullName>
    </submittedName>
</protein>
<gene>
    <name evidence="2" type="ORF">T12_10818</name>
</gene>
<keyword evidence="1" id="KW-0472">Membrane</keyword>
<name>A0A0V0ZKZ2_9BILA</name>
<feature type="transmembrane region" description="Helical" evidence="1">
    <location>
        <begin position="83"/>
        <end position="100"/>
    </location>
</feature>
<organism evidence="2 3">
    <name type="scientific">Trichinella patagoniensis</name>
    <dbReference type="NCBI Taxonomy" id="990121"/>
    <lineage>
        <taxon>Eukaryota</taxon>
        <taxon>Metazoa</taxon>
        <taxon>Ecdysozoa</taxon>
        <taxon>Nematoda</taxon>
        <taxon>Enoplea</taxon>
        <taxon>Dorylaimia</taxon>
        <taxon>Trichinellida</taxon>
        <taxon>Trichinellidae</taxon>
        <taxon>Trichinella</taxon>
    </lineage>
</organism>
<evidence type="ECO:0000256" key="1">
    <source>
        <dbReference type="SAM" id="Phobius"/>
    </source>
</evidence>
<dbReference type="Proteomes" id="UP000054783">
    <property type="component" value="Unassembled WGS sequence"/>
</dbReference>